<dbReference type="Pfam" id="PF00255">
    <property type="entry name" value="GSHPx"/>
    <property type="match status" value="1"/>
</dbReference>
<dbReference type="PROSITE" id="PS51352">
    <property type="entry name" value="THIOREDOXIN_2"/>
    <property type="match status" value="1"/>
</dbReference>
<reference evidence="7 8" key="1">
    <citation type="submission" date="2018-04" db="EMBL/GenBank/DDBJ databases">
        <title>Genomic Encyclopedia of Archaeal and Bacterial Type Strains, Phase II (KMG-II): from individual species to whole genera.</title>
        <authorList>
            <person name="Goeker M."/>
        </authorList>
    </citation>
    <scope>NUCLEOTIDE SEQUENCE [LARGE SCALE GENOMIC DNA]</scope>
    <source>
        <strain evidence="7 8">DSM 26809</strain>
    </source>
</reference>
<sequence>MDDKSIYQFRVKKLNGEEISLSEYKDKVLLIVNTASQCGFTPQLKELEELRRLYAGRDFEVLAFPSNDFGAQEPLEGSGISKFCVMNFDAHFSLFEKTRVRGEYAHPLYKFLADKKQNGHVHNAPRWNFHKYLIDQEGHVVDFFYPFTKPTSSKIRKKIDRLLSLQPQVLQHA</sequence>
<dbReference type="SUPFAM" id="SSF52833">
    <property type="entry name" value="Thioredoxin-like"/>
    <property type="match status" value="1"/>
</dbReference>
<keyword evidence="2 5" id="KW-0575">Peroxidase</keyword>
<keyword evidence="3 5" id="KW-0560">Oxidoreductase</keyword>
<evidence type="ECO:0000256" key="5">
    <source>
        <dbReference type="RuleBase" id="RU000499"/>
    </source>
</evidence>
<feature type="active site" evidence="4">
    <location>
        <position position="38"/>
    </location>
</feature>
<dbReference type="PROSITE" id="PS51355">
    <property type="entry name" value="GLUTATHIONE_PEROXID_3"/>
    <property type="match status" value="1"/>
</dbReference>
<dbReference type="PANTHER" id="PTHR11592">
    <property type="entry name" value="GLUTATHIONE PEROXIDASE"/>
    <property type="match status" value="1"/>
</dbReference>
<evidence type="ECO:0000256" key="2">
    <source>
        <dbReference type="ARBA" id="ARBA00022559"/>
    </source>
</evidence>
<dbReference type="InterPro" id="IPR029759">
    <property type="entry name" value="GPX_AS"/>
</dbReference>
<accession>A0A2T5JF01</accession>
<dbReference type="PIRSF" id="PIRSF000303">
    <property type="entry name" value="Glutathion_perox"/>
    <property type="match status" value="1"/>
</dbReference>
<dbReference type="InterPro" id="IPR036249">
    <property type="entry name" value="Thioredoxin-like_sf"/>
</dbReference>
<dbReference type="RefSeq" id="WP_107826444.1">
    <property type="nucleotide sequence ID" value="NZ_CP160205.1"/>
</dbReference>
<dbReference type="EMBL" id="QAOQ01000001">
    <property type="protein sequence ID" value="PTR01017.1"/>
    <property type="molecule type" value="Genomic_DNA"/>
</dbReference>
<feature type="domain" description="Thioredoxin" evidence="6">
    <location>
        <begin position="1"/>
        <end position="164"/>
    </location>
</feature>
<proteinExistence type="inferred from homology"/>
<evidence type="ECO:0000256" key="4">
    <source>
        <dbReference type="PIRSR" id="PIRSR000303-1"/>
    </source>
</evidence>
<dbReference type="AlphaFoldDB" id="A0A2T5JF01"/>
<organism evidence="7 8">
    <name type="scientific">Mucilaginibacter yixingensis</name>
    <dbReference type="NCBI Taxonomy" id="1295612"/>
    <lineage>
        <taxon>Bacteria</taxon>
        <taxon>Pseudomonadati</taxon>
        <taxon>Bacteroidota</taxon>
        <taxon>Sphingobacteriia</taxon>
        <taxon>Sphingobacteriales</taxon>
        <taxon>Sphingobacteriaceae</taxon>
        <taxon>Mucilaginibacter</taxon>
    </lineage>
</organism>
<evidence type="ECO:0000259" key="6">
    <source>
        <dbReference type="PROSITE" id="PS51352"/>
    </source>
</evidence>
<comment type="caution">
    <text evidence="7">The sequence shown here is derived from an EMBL/GenBank/DDBJ whole genome shotgun (WGS) entry which is preliminary data.</text>
</comment>
<comment type="similarity">
    <text evidence="1 5">Belongs to the glutathione peroxidase family.</text>
</comment>
<evidence type="ECO:0000313" key="8">
    <source>
        <dbReference type="Proteomes" id="UP000244168"/>
    </source>
</evidence>
<dbReference type="Gene3D" id="3.40.30.10">
    <property type="entry name" value="Glutaredoxin"/>
    <property type="match status" value="1"/>
</dbReference>
<gene>
    <name evidence="7" type="ORF">C8P68_101247</name>
</gene>
<dbReference type="CDD" id="cd00340">
    <property type="entry name" value="GSH_Peroxidase"/>
    <property type="match status" value="1"/>
</dbReference>
<keyword evidence="8" id="KW-1185">Reference proteome</keyword>
<dbReference type="PANTHER" id="PTHR11592:SF78">
    <property type="entry name" value="GLUTATHIONE PEROXIDASE"/>
    <property type="match status" value="1"/>
</dbReference>
<name>A0A2T5JF01_9SPHI</name>
<dbReference type="InterPro" id="IPR013766">
    <property type="entry name" value="Thioredoxin_domain"/>
</dbReference>
<dbReference type="GO" id="GO:0034599">
    <property type="term" value="P:cellular response to oxidative stress"/>
    <property type="evidence" value="ECO:0007669"/>
    <property type="project" value="TreeGrafter"/>
</dbReference>
<dbReference type="GO" id="GO:0004601">
    <property type="term" value="F:peroxidase activity"/>
    <property type="evidence" value="ECO:0007669"/>
    <property type="project" value="UniProtKB-KW"/>
</dbReference>
<dbReference type="PRINTS" id="PR01011">
    <property type="entry name" value="GLUTPROXDASE"/>
</dbReference>
<protein>
    <recommendedName>
        <fullName evidence="5">Glutathione peroxidase</fullName>
    </recommendedName>
</protein>
<evidence type="ECO:0000256" key="1">
    <source>
        <dbReference type="ARBA" id="ARBA00006926"/>
    </source>
</evidence>
<dbReference type="PROSITE" id="PS00460">
    <property type="entry name" value="GLUTATHIONE_PEROXID_1"/>
    <property type="match status" value="1"/>
</dbReference>
<dbReference type="Proteomes" id="UP000244168">
    <property type="component" value="Unassembled WGS sequence"/>
</dbReference>
<evidence type="ECO:0000313" key="7">
    <source>
        <dbReference type="EMBL" id="PTR01017.1"/>
    </source>
</evidence>
<evidence type="ECO:0000256" key="3">
    <source>
        <dbReference type="ARBA" id="ARBA00023002"/>
    </source>
</evidence>
<dbReference type="InterPro" id="IPR000889">
    <property type="entry name" value="Glutathione_peroxidase"/>
</dbReference>
<dbReference type="OrthoDB" id="9789406at2"/>